<dbReference type="AlphaFoldDB" id="A0A5S9IS10"/>
<dbReference type="KEGG" id="uam:UABAM_04486"/>
<reference evidence="1 2" key="1">
    <citation type="submission" date="2019-08" db="EMBL/GenBank/DDBJ databases">
        <title>Complete genome sequence of Candidatus Uab amorphum.</title>
        <authorList>
            <person name="Shiratori T."/>
            <person name="Suzuki S."/>
            <person name="Kakizawa Y."/>
            <person name="Ishida K."/>
        </authorList>
    </citation>
    <scope>NUCLEOTIDE SEQUENCE [LARGE SCALE GENOMIC DNA]</scope>
    <source>
        <strain evidence="1 2">SRT547</strain>
    </source>
</reference>
<proteinExistence type="predicted"/>
<organism evidence="1 2">
    <name type="scientific">Uabimicrobium amorphum</name>
    <dbReference type="NCBI Taxonomy" id="2596890"/>
    <lineage>
        <taxon>Bacteria</taxon>
        <taxon>Pseudomonadati</taxon>
        <taxon>Planctomycetota</taxon>
        <taxon>Candidatus Uabimicrobiia</taxon>
        <taxon>Candidatus Uabimicrobiales</taxon>
        <taxon>Candidatus Uabimicrobiaceae</taxon>
        <taxon>Candidatus Uabimicrobium</taxon>
    </lineage>
</organism>
<evidence type="ECO:0000313" key="1">
    <source>
        <dbReference type="EMBL" id="BBM86100.1"/>
    </source>
</evidence>
<dbReference type="RefSeq" id="WP_151970176.1">
    <property type="nucleotide sequence ID" value="NZ_AP019860.1"/>
</dbReference>
<gene>
    <name evidence="1" type="ORF">UABAM_04486</name>
</gene>
<name>A0A5S9IS10_UABAM</name>
<dbReference type="Proteomes" id="UP000326354">
    <property type="component" value="Chromosome"/>
</dbReference>
<protein>
    <submittedName>
        <fullName evidence="1">Uncharacterized protein</fullName>
    </submittedName>
</protein>
<keyword evidence="2" id="KW-1185">Reference proteome</keyword>
<accession>A0A5S9IS10</accession>
<sequence length="290" mass="33262">MKKIPKRIHFSTPIIGSSIPQGLDIEELFVCIWPQQVNIAERVDLIVVCDEENEKGIQVKFHDPPAREQTLLFDKKADFLRVNQEPLLGVSKGGFFKCRSCEKDTTLFVGDYKKQQKFKEMLCKIALSPNTMEKLDDYLKETFSAINYKQSYSFAVYVKADFTFEEDCYFIDRQLLPTPDLPVYGVMAFVPAKKSPPKKGTKVWNPKWVEDIGEEHNIEIVEDYNEETFNKMLDITIEKFLTPMLQASSSSSYVKDVLDAENLPSDSETCQKVLDRLLGFILAKGSESEH</sequence>
<dbReference type="EMBL" id="AP019860">
    <property type="protein sequence ID" value="BBM86100.1"/>
    <property type="molecule type" value="Genomic_DNA"/>
</dbReference>
<evidence type="ECO:0000313" key="2">
    <source>
        <dbReference type="Proteomes" id="UP000326354"/>
    </source>
</evidence>